<comment type="function">
    <text evidence="1 11 12">DNA-dependent RNA polymerase catalyzes the transcription of DNA into RNA using the four ribonucleoside triphosphates as substrates.</text>
</comment>
<evidence type="ECO:0000313" key="16">
    <source>
        <dbReference type="Proteomes" id="UP000269019"/>
    </source>
</evidence>
<dbReference type="Pfam" id="PF00623">
    <property type="entry name" value="RNA_pol_Rpb1_2"/>
    <property type="match status" value="1"/>
</dbReference>
<dbReference type="FunFam" id="1.10.150.390:FF:000002">
    <property type="entry name" value="DNA-directed RNA polymerase subunit beta"/>
    <property type="match status" value="1"/>
</dbReference>
<dbReference type="InterPro" id="IPR006592">
    <property type="entry name" value="RNA_pol_N"/>
</dbReference>
<dbReference type="Proteomes" id="UP000269019">
    <property type="component" value="Chromosome"/>
</dbReference>
<evidence type="ECO:0000256" key="7">
    <source>
        <dbReference type="ARBA" id="ARBA00022833"/>
    </source>
</evidence>
<feature type="binding site" evidence="11">
    <location>
        <position position="907"/>
    </location>
    <ligand>
        <name>Zn(2+)</name>
        <dbReference type="ChEBI" id="CHEBI:29105"/>
        <label>2</label>
    </ligand>
</feature>
<dbReference type="Pfam" id="PF04998">
    <property type="entry name" value="RNA_pol_Rpb1_5"/>
    <property type="match status" value="1"/>
</dbReference>
<organism evidence="15 16">
    <name type="scientific">Corynebacterium choanae</name>
    <dbReference type="NCBI Taxonomy" id="1862358"/>
    <lineage>
        <taxon>Bacteria</taxon>
        <taxon>Bacillati</taxon>
        <taxon>Actinomycetota</taxon>
        <taxon>Actinomycetes</taxon>
        <taxon>Mycobacteriales</taxon>
        <taxon>Corynebacteriaceae</taxon>
        <taxon>Corynebacterium</taxon>
    </lineage>
</organism>
<feature type="coiled-coil region" evidence="13">
    <location>
        <begin position="163"/>
        <end position="198"/>
    </location>
</feature>
<feature type="binding site" evidence="11">
    <location>
        <position position="82"/>
    </location>
    <ligand>
        <name>Zn(2+)</name>
        <dbReference type="ChEBI" id="CHEBI:29105"/>
        <label>1</label>
    </ligand>
</feature>
<dbReference type="CDD" id="cd01609">
    <property type="entry name" value="RNAP_beta'_N"/>
    <property type="match status" value="1"/>
</dbReference>
<dbReference type="GO" id="GO:0000428">
    <property type="term" value="C:DNA-directed RNA polymerase complex"/>
    <property type="evidence" value="ECO:0007669"/>
    <property type="project" value="UniProtKB-KW"/>
</dbReference>
<dbReference type="InterPro" id="IPR007081">
    <property type="entry name" value="RNA_pol_Rpb1_5"/>
</dbReference>
<evidence type="ECO:0000256" key="6">
    <source>
        <dbReference type="ARBA" id="ARBA00022723"/>
    </source>
</evidence>
<feature type="binding site" evidence="11">
    <location>
        <position position="66"/>
    </location>
    <ligand>
        <name>Zn(2+)</name>
        <dbReference type="ChEBI" id="CHEBI:29105"/>
        <label>1</label>
    </ligand>
</feature>
<dbReference type="Gene3D" id="1.10.132.30">
    <property type="match status" value="1"/>
</dbReference>
<dbReference type="InterPro" id="IPR044893">
    <property type="entry name" value="RNA_pol_Rpb1_clamp_domain"/>
</dbReference>
<dbReference type="Gene3D" id="4.10.860.120">
    <property type="entry name" value="RNA polymerase II, clamp domain"/>
    <property type="match status" value="1"/>
</dbReference>
<reference evidence="15 16" key="1">
    <citation type="submission" date="2018-11" db="EMBL/GenBank/DDBJ databases">
        <authorList>
            <person name="Kleinhagauer T."/>
            <person name="Glaeser S.P."/>
            <person name="Spergser J."/>
            <person name="Ruckert C."/>
            <person name="Kaempfer P."/>
            <person name="Busse H.-J."/>
        </authorList>
    </citation>
    <scope>NUCLEOTIDE SEQUENCE [LARGE SCALE GENOMIC DNA]</scope>
    <source>
        <strain evidence="15 16">200CH</strain>
    </source>
</reference>
<evidence type="ECO:0000256" key="9">
    <source>
        <dbReference type="ARBA" id="ARBA00023163"/>
    </source>
</evidence>
<evidence type="ECO:0000256" key="13">
    <source>
        <dbReference type="SAM" id="Coils"/>
    </source>
</evidence>
<keyword evidence="9 11" id="KW-0804">Transcription</keyword>
<dbReference type="GO" id="GO:0008270">
    <property type="term" value="F:zinc ion binding"/>
    <property type="evidence" value="ECO:0007669"/>
    <property type="project" value="UniProtKB-UniRule"/>
</dbReference>
<feature type="binding site" evidence="11">
    <location>
        <position position="542"/>
    </location>
    <ligand>
        <name>Mg(2+)</name>
        <dbReference type="ChEBI" id="CHEBI:18420"/>
    </ligand>
</feature>
<comment type="similarity">
    <text evidence="2 11 12">Belongs to the RNA polymerase beta' chain family.</text>
</comment>
<dbReference type="InterPro" id="IPR007066">
    <property type="entry name" value="RNA_pol_Rpb1_3"/>
</dbReference>
<feature type="binding site" evidence="11">
    <location>
        <position position="540"/>
    </location>
    <ligand>
        <name>Mg(2+)</name>
        <dbReference type="ChEBI" id="CHEBI:18420"/>
    </ligand>
</feature>
<gene>
    <name evidence="11 15" type="primary">rpoC</name>
    <name evidence="15" type="ORF">CCHOA_10270</name>
</gene>
<dbReference type="Pfam" id="PF04997">
    <property type="entry name" value="RNA_pol_Rpb1_1"/>
    <property type="match status" value="1"/>
</dbReference>
<dbReference type="GO" id="GO:0003677">
    <property type="term" value="F:DNA binding"/>
    <property type="evidence" value="ECO:0007669"/>
    <property type="project" value="UniProtKB-UniRule"/>
</dbReference>
<keyword evidence="3 11" id="KW-0240">DNA-directed RNA polymerase</keyword>
<keyword evidence="5 11" id="KW-0548">Nucleotidyltransferase</keyword>
<feature type="binding site" evidence="11">
    <location>
        <position position="999"/>
    </location>
    <ligand>
        <name>Zn(2+)</name>
        <dbReference type="ChEBI" id="CHEBI:29105"/>
        <label>2</label>
    </ligand>
</feature>
<evidence type="ECO:0000256" key="1">
    <source>
        <dbReference type="ARBA" id="ARBA00004026"/>
    </source>
</evidence>
<keyword evidence="16" id="KW-1185">Reference proteome</keyword>
<dbReference type="SUPFAM" id="SSF64484">
    <property type="entry name" value="beta and beta-prime subunits of DNA dependent RNA-polymerase"/>
    <property type="match status" value="1"/>
</dbReference>
<dbReference type="PANTHER" id="PTHR19376:SF54">
    <property type="entry name" value="DNA-DIRECTED RNA POLYMERASE SUBUNIT BETA"/>
    <property type="match status" value="1"/>
</dbReference>
<feature type="binding site" evidence="11">
    <location>
        <position position="64"/>
    </location>
    <ligand>
        <name>Zn(2+)</name>
        <dbReference type="ChEBI" id="CHEBI:29105"/>
        <label>1</label>
    </ligand>
</feature>
<dbReference type="InterPro" id="IPR007083">
    <property type="entry name" value="RNA_pol_Rpb1_4"/>
</dbReference>
<dbReference type="NCBIfam" id="TIGR02386">
    <property type="entry name" value="rpoC_TIGR"/>
    <property type="match status" value="1"/>
</dbReference>
<name>A0A3G6J8P4_9CORY</name>
<dbReference type="HAMAP" id="MF_01322">
    <property type="entry name" value="RNApol_bact_RpoC"/>
    <property type="match status" value="1"/>
</dbReference>
<evidence type="ECO:0000259" key="14">
    <source>
        <dbReference type="SMART" id="SM00663"/>
    </source>
</evidence>
<dbReference type="InterPro" id="IPR038120">
    <property type="entry name" value="Rpb1_funnel_sf"/>
</dbReference>
<dbReference type="Gene3D" id="1.10.274.100">
    <property type="entry name" value="RNA polymerase Rpb1, domain 3"/>
    <property type="match status" value="1"/>
</dbReference>
<keyword evidence="6 11" id="KW-0479">Metal-binding</keyword>
<dbReference type="EC" id="2.7.7.6" evidence="11"/>
<evidence type="ECO:0000256" key="10">
    <source>
        <dbReference type="ARBA" id="ARBA00048552"/>
    </source>
</evidence>
<dbReference type="Pfam" id="PF04983">
    <property type="entry name" value="RNA_pol_Rpb1_3"/>
    <property type="match status" value="1"/>
</dbReference>
<evidence type="ECO:0000256" key="4">
    <source>
        <dbReference type="ARBA" id="ARBA00022679"/>
    </source>
</evidence>
<dbReference type="SMART" id="SM00663">
    <property type="entry name" value="RPOLA_N"/>
    <property type="match status" value="1"/>
</dbReference>
<dbReference type="Gene3D" id="1.10.40.90">
    <property type="match status" value="1"/>
</dbReference>
<feature type="binding site" evidence="11">
    <location>
        <position position="996"/>
    </location>
    <ligand>
        <name>Zn(2+)</name>
        <dbReference type="ChEBI" id="CHEBI:29105"/>
        <label>2</label>
    </ligand>
</feature>
<feature type="domain" description="RNA polymerase N-terminal" evidence="14">
    <location>
        <begin position="315"/>
        <end position="594"/>
    </location>
</feature>
<comment type="catalytic activity">
    <reaction evidence="10 11 12">
        <text>RNA(n) + a ribonucleoside 5'-triphosphate = RNA(n+1) + diphosphate</text>
        <dbReference type="Rhea" id="RHEA:21248"/>
        <dbReference type="Rhea" id="RHEA-COMP:14527"/>
        <dbReference type="Rhea" id="RHEA-COMP:17342"/>
        <dbReference type="ChEBI" id="CHEBI:33019"/>
        <dbReference type="ChEBI" id="CHEBI:61557"/>
        <dbReference type="ChEBI" id="CHEBI:140395"/>
        <dbReference type="EC" id="2.7.7.6"/>
    </reaction>
</comment>
<dbReference type="FunFam" id="4.10.860.120:FF:000001">
    <property type="entry name" value="DNA-directed RNA polymerase subunit beta"/>
    <property type="match status" value="1"/>
</dbReference>
<keyword evidence="4 11" id="KW-0808">Transferase</keyword>
<dbReference type="InterPro" id="IPR007080">
    <property type="entry name" value="RNA_pol_Rpb1_1"/>
</dbReference>
<dbReference type="GO" id="GO:0003899">
    <property type="term" value="F:DNA-directed RNA polymerase activity"/>
    <property type="evidence" value="ECO:0007669"/>
    <property type="project" value="UniProtKB-UniRule"/>
</dbReference>
<comment type="cofactor">
    <cofactor evidence="11">
        <name>Zn(2+)</name>
        <dbReference type="ChEBI" id="CHEBI:29105"/>
    </cofactor>
    <text evidence="11">Binds 2 Zn(2+) ions per subunit.</text>
</comment>
<evidence type="ECO:0000256" key="3">
    <source>
        <dbReference type="ARBA" id="ARBA00022478"/>
    </source>
</evidence>
<dbReference type="CDD" id="cd02655">
    <property type="entry name" value="RNAP_beta'_C"/>
    <property type="match status" value="1"/>
</dbReference>
<keyword evidence="8 11" id="KW-0460">Magnesium</keyword>
<feature type="binding site" evidence="11">
    <location>
        <position position="544"/>
    </location>
    <ligand>
        <name>Mg(2+)</name>
        <dbReference type="ChEBI" id="CHEBI:18420"/>
    </ligand>
</feature>
<dbReference type="InterPro" id="IPR045867">
    <property type="entry name" value="DNA-dir_RpoC_beta_prime"/>
</dbReference>
<dbReference type="Pfam" id="PF05000">
    <property type="entry name" value="RNA_pol_Rpb1_4"/>
    <property type="match status" value="1"/>
</dbReference>
<protein>
    <recommendedName>
        <fullName evidence="11">DNA-directed RNA polymerase subunit beta'</fullName>
        <shortName evidence="11">RNAP subunit beta'</shortName>
        <ecNumber evidence="11">2.7.7.6</ecNumber>
    </recommendedName>
    <alternativeName>
        <fullName evidence="11">RNA polymerase subunit beta'</fullName>
    </alternativeName>
    <alternativeName>
        <fullName evidence="11">Transcriptase subunit beta'</fullName>
    </alternativeName>
</protein>
<evidence type="ECO:0000256" key="11">
    <source>
        <dbReference type="HAMAP-Rule" id="MF_01322"/>
    </source>
</evidence>
<evidence type="ECO:0000256" key="5">
    <source>
        <dbReference type="ARBA" id="ARBA00022695"/>
    </source>
</evidence>
<evidence type="ECO:0000256" key="8">
    <source>
        <dbReference type="ARBA" id="ARBA00022842"/>
    </source>
</evidence>
<proteinExistence type="inferred from homology"/>
<keyword evidence="7 11" id="KW-0862">Zinc</keyword>
<dbReference type="GO" id="GO:0000287">
    <property type="term" value="F:magnesium ion binding"/>
    <property type="evidence" value="ECO:0007669"/>
    <property type="project" value="UniProtKB-UniRule"/>
</dbReference>
<dbReference type="Gene3D" id="1.10.1790.20">
    <property type="match status" value="1"/>
</dbReference>
<dbReference type="Gene3D" id="3.90.105.10">
    <property type="entry name" value="Molybdopterin biosynthesis moea protein, domain 2"/>
    <property type="match status" value="1"/>
</dbReference>
<dbReference type="InterPro" id="IPR042102">
    <property type="entry name" value="RNA_pol_Rpb1_3_sf"/>
</dbReference>
<evidence type="ECO:0000313" key="15">
    <source>
        <dbReference type="EMBL" id="AZA14437.1"/>
    </source>
</evidence>
<dbReference type="InterPro" id="IPR012754">
    <property type="entry name" value="DNA-dir_RpoC_beta_prime_bact"/>
</dbReference>
<comment type="subunit">
    <text evidence="11">The RNAP catalytic core consists of 2 alpha, 1 beta, 1 beta' and 1 omega subunit. When a sigma factor is associated with the core the holoenzyme is formed, which can initiate transcription.</text>
</comment>
<dbReference type="Gene3D" id="2.40.40.20">
    <property type="match status" value="1"/>
</dbReference>
<sequence>MYTTVLDVNFFDALRIGLATADDIRRWSKGEVKKPETINYRTLKPEKDGLFCERIFGPTRDWECACGRYKRVRYKGIICERCGVEVTKSKVRRERMGHIELAAPVTHIWYFKGVPSRLGYLLDLAPKDLDRIIYFSANIITSVDEEARHNDLTTLEAEMLLEKKDVEAEAENQIAERAQKLEQDLAELEAAGAKADARRKVQNAAEKEMQHIRERAGREIDRLDEVWNTFVNLAPKQMIPDETIYAELIDRYEDYFTGGMGAEAIQTLIKNFDLDAEAEELRRVIREGRAGQRKTRALKRLKVVAAFQRSENQPEAMVLDCIPVIPPELRPMVQLDGGRFATSDLNDLYRRVINRNNRLKRMIDLGAPEIIVNNEKRMLQEAVDALFDNGRRGRPVTGPGNRSLKSLSDLLKGKQGRFRQNLLGKRVDYSGRSVIIVGPQLRLHECGLPKLMALELFKPFVMKGLVQKAAAQNIKSAKRMVERHHPEVWSVLEEVISQHPVMLNRAPTLHRLGIQAFEPVLVEGKAIQLHPLACEAFNADFDGDQMAVHLPLSAEAQAEARILMLASNNILSPASGKPLAMPRLDMVTGLYFLTLEKQPDEVGGQGAYQPATDTAPAQGVYSSVAEAIMAYDRGVLGLQAPIKVRISHLRPPAEIEAELFEHGWQRGQTWLASTTLGRIMFNDLLPWNYPYLEGVMVRKGGGTDKIMLGDVINDLAARYPMITVAQTMDKMKDAGFYWATRSGVTISMSDVLVLPNKSEILDEYEAEARAIERKYYQEGKLTKQERYDRLVELWKNATDKVGKAVEDLYPDDNPIPMIVKSGAAGNMRQIWTLAGMKGMVVNSKGDYITRPIKTSFREGLSVLEYFNNSHGSRKGLADTALRTADSGYLTRRLVDVAQDVIVREEDCETRQGVKVPVAVPVQDASGVTVGYRRHDLIETSVHGRVLAVDYTNSDGEVVLAAGTELGEEEVDVLVKAGAETVKLRSVLTCQTATGVCAKCYGRSMATGKQVDIGEAVGIVAAQSIGEPGTQLTMRTFHQGGVGGDITGGLPRVQELFEARVPKNKAPIASVPGTVKLEDEGNFWTLTITPDDGGDDVVYEKLSKRQGLAMKRVPMESNPEAMIERHLQDGDHVELGERLLRGPADPHDVLEIQGRRGVEQHLIDEVQAVYRAQGVAIHDKHIEIIIRQMLRRGTVIESGSTEFLPGTLVDLAVAKQANAEARKAGLEIAELRSEIMGITKASLATESWLSAASFQETTRVLTDAAINRRSDQLIGLKENVIIGKLIPAGTGISQYRNIMVKPTERARNASYTVPSFGDSVYGDDFTHDFTGAAVPLDDYS</sequence>
<evidence type="ECO:0000256" key="12">
    <source>
        <dbReference type="RuleBase" id="RU004279"/>
    </source>
</evidence>
<dbReference type="PANTHER" id="PTHR19376">
    <property type="entry name" value="DNA-DIRECTED RNA POLYMERASE"/>
    <property type="match status" value="1"/>
</dbReference>
<dbReference type="NCBIfam" id="NF011498">
    <property type="entry name" value="PRK14906.1"/>
    <property type="match status" value="1"/>
</dbReference>
<dbReference type="GO" id="GO:0006351">
    <property type="term" value="P:DNA-templated transcription"/>
    <property type="evidence" value="ECO:0007669"/>
    <property type="project" value="UniProtKB-UniRule"/>
</dbReference>
<dbReference type="Gene3D" id="2.40.50.100">
    <property type="match status" value="1"/>
</dbReference>
<keyword evidence="13" id="KW-0175">Coiled coil</keyword>
<dbReference type="InterPro" id="IPR000722">
    <property type="entry name" value="RNA_pol_asu"/>
</dbReference>
<feature type="binding site" evidence="11">
    <location>
        <position position="989"/>
    </location>
    <ligand>
        <name>Zn(2+)</name>
        <dbReference type="ChEBI" id="CHEBI:29105"/>
        <label>2</label>
    </ligand>
</feature>
<comment type="cofactor">
    <cofactor evidence="11">
        <name>Mg(2+)</name>
        <dbReference type="ChEBI" id="CHEBI:18420"/>
    </cofactor>
    <text evidence="11">Binds 1 Mg(2+) ion per subunit.</text>
</comment>
<dbReference type="Gene3D" id="1.10.150.390">
    <property type="match status" value="1"/>
</dbReference>
<dbReference type="KEGG" id="ccho:CCHOA_10270"/>
<evidence type="ECO:0000256" key="2">
    <source>
        <dbReference type="ARBA" id="ARBA00006460"/>
    </source>
</evidence>
<feature type="binding site" evidence="11">
    <location>
        <position position="79"/>
    </location>
    <ligand>
        <name>Zn(2+)</name>
        <dbReference type="ChEBI" id="CHEBI:29105"/>
        <label>1</label>
    </ligand>
</feature>
<accession>A0A3G6J8P4</accession>
<dbReference type="EMBL" id="CP033896">
    <property type="protein sequence ID" value="AZA14437.1"/>
    <property type="molecule type" value="Genomic_DNA"/>
</dbReference>